<reference evidence="1" key="1">
    <citation type="submission" date="2022-04" db="EMBL/GenBank/DDBJ databases">
        <title>Genome of the entomopathogenic fungus Entomophthora muscae.</title>
        <authorList>
            <person name="Elya C."/>
            <person name="Lovett B.R."/>
            <person name="Lee E."/>
            <person name="Macias A.M."/>
            <person name="Hajek A.E."/>
            <person name="De Bivort B.L."/>
            <person name="Kasson M.T."/>
            <person name="De Fine Licht H.H."/>
            <person name="Stajich J.E."/>
        </authorList>
    </citation>
    <scope>NUCLEOTIDE SEQUENCE</scope>
    <source>
        <strain evidence="1">Berkeley</strain>
    </source>
</reference>
<dbReference type="Proteomes" id="UP001165960">
    <property type="component" value="Unassembled WGS sequence"/>
</dbReference>
<keyword evidence="2" id="KW-1185">Reference proteome</keyword>
<protein>
    <submittedName>
        <fullName evidence="1">Uncharacterized protein</fullName>
    </submittedName>
</protein>
<accession>A0ACC2S5X4</accession>
<comment type="caution">
    <text evidence="1">The sequence shown here is derived from an EMBL/GenBank/DDBJ whole genome shotgun (WGS) entry which is preliminary data.</text>
</comment>
<gene>
    <name evidence="1" type="ORF">DSO57_1039595</name>
</gene>
<proteinExistence type="predicted"/>
<sequence length="330" mass="36737">MKEIPTAPPLPNVPLTQDFSKLGFVYITVLGLADQVVPHTGSWRPLATALNYLVRITSIVYMAFQARPASPVGAQLNSDMGRDSMSTISKLVTLGPYSSLIIGASCMLLFMTSAYYIRQYLTKRQEKNKCQEEIVAKPSQVQTVTISTLKQNTAAPTTFSDLPKLDLAGFRKGMIMINALFRAHPESFRDDTQKVMMVASQMKDDARETFLTSLEEDPDLILSYNQFLGRMNSATTSTGTKIQAYMGLICLTQGRDNLETYIQRFLRLADTAKIPDNISGLHFRKALNPHHASLMRHHQCNLPKDKLLAIARGMDFIQPQGYCAGQSCTN</sequence>
<dbReference type="EMBL" id="QTSX02005784">
    <property type="protein sequence ID" value="KAJ9057561.1"/>
    <property type="molecule type" value="Genomic_DNA"/>
</dbReference>
<organism evidence="1 2">
    <name type="scientific">Entomophthora muscae</name>
    <dbReference type="NCBI Taxonomy" id="34485"/>
    <lineage>
        <taxon>Eukaryota</taxon>
        <taxon>Fungi</taxon>
        <taxon>Fungi incertae sedis</taxon>
        <taxon>Zoopagomycota</taxon>
        <taxon>Entomophthoromycotina</taxon>
        <taxon>Entomophthoromycetes</taxon>
        <taxon>Entomophthorales</taxon>
        <taxon>Entomophthoraceae</taxon>
        <taxon>Entomophthora</taxon>
    </lineage>
</organism>
<evidence type="ECO:0000313" key="2">
    <source>
        <dbReference type="Proteomes" id="UP001165960"/>
    </source>
</evidence>
<name>A0ACC2S5X4_9FUNG</name>
<evidence type="ECO:0000313" key="1">
    <source>
        <dbReference type="EMBL" id="KAJ9057561.1"/>
    </source>
</evidence>